<evidence type="ECO:0000313" key="1">
    <source>
        <dbReference type="EMBL" id="GAH73893.1"/>
    </source>
</evidence>
<feature type="non-terminal residue" evidence="1">
    <location>
        <position position="267"/>
    </location>
</feature>
<dbReference type="EMBL" id="BARU01028726">
    <property type="protein sequence ID" value="GAH73893.1"/>
    <property type="molecule type" value="Genomic_DNA"/>
</dbReference>
<evidence type="ECO:0008006" key="2">
    <source>
        <dbReference type="Google" id="ProtNLM"/>
    </source>
</evidence>
<protein>
    <recommendedName>
        <fullName evidence="2">Terminase large subunit gp17-like C-terminal domain-containing protein</fullName>
    </recommendedName>
</protein>
<comment type="caution">
    <text evidence="1">The sequence shown here is derived from an EMBL/GenBank/DDBJ whole genome shotgun (WGS) entry which is preliminary data.</text>
</comment>
<dbReference type="AlphaFoldDB" id="X1JVS7"/>
<proteinExistence type="predicted"/>
<name>X1JVS7_9ZZZZ</name>
<accession>X1JVS7</accession>
<sequence>MKIYRKITKNRKEFEAGIEADEAVLVMGARSGKSLLASIISLYESIVKGDHWRRYLNKGEFGYAVIVSTRQKQSEQIIQANTLRLLQNSPKLKNYIRDYTMSELTLKNDMRIVSSPCVSSAYLGVPIYFLCGDEIGHFFVEGPKADSEILRHLLPRMSQFFGAKLILISTPSAKQGVLWNYYDQGFKIPKRFTAQSDSLFMNPLINKAFLDKEKIRDIGNYNREYLAQFAERVEAFLTTELVENSLKLAGDLPYKGGNKYYLGIDAS</sequence>
<dbReference type="InterPro" id="IPR027417">
    <property type="entry name" value="P-loop_NTPase"/>
</dbReference>
<gene>
    <name evidence="1" type="ORF">S03H2_45810</name>
</gene>
<organism evidence="1">
    <name type="scientific">marine sediment metagenome</name>
    <dbReference type="NCBI Taxonomy" id="412755"/>
    <lineage>
        <taxon>unclassified sequences</taxon>
        <taxon>metagenomes</taxon>
        <taxon>ecological metagenomes</taxon>
    </lineage>
</organism>
<reference evidence="1" key="1">
    <citation type="journal article" date="2014" name="Front. Microbiol.">
        <title>High frequency of phylogenetically diverse reductive dehalogenase-homologous genes in deep subseafloor sedimentary metagenomes.</title>
        <authorList>
            <person name="Kawai M."/>
            <person name="Futagami T."/>
            <person name="Toyoda A."/>
            <person name="Takaki Y."/>
            <person name="Nishi S."/>
            <person name="Hori S."/>
            <person name="Arai W."/>
            <person name="Tsubouchi T."/>
            <person name="Morono Y."/>
            <person name="Uchiyama I."/>
            <person name="Ito T."/>
            <person name="Fujiyama A."/>
            <person name="Inagaki F."/>
            <person name="Takami H."/>
        </authorList>
    </citation>
    <scope>NUCLEOTIDE SEQUENCE</scope>
    <source>
        <strain evidence="1">Expedition CK06-06</strain>
    </source>
</reference>
<dbReference type="Gene3D" id="3.40.50.300">
    <property type="entry name" value="P-loop containing nucleotide triphosphate hydrolases"/>
    <property type="match status" value="1"/>
</dbReference>